<evidence type="ECO:0000256" key="1">
    <source>
        <dbReference type="SAM" id="MobiDB-lite"/>
    </source>
</evidence>
<evidence type="ECO:0000313" key="2">
    <source>
        <dbReference type="EnsemblMetazoa" id="ENSAATROPP008741"/>
    </source>
</evidence>
<dbReference type="Proteomes" id="UP000075880">
    <property type="component" value="Unassembled WGS sequence"/>
</dbReference>
<organism evidence="2 3">
    <name type="scientific">Anopheles atroparvus</name>
    <name type="common">European mosquito</name>
    <dbReference type="NCBI Taxonomy" id="41427"/>
    <lineage>
        <taxon>Eukaryota</taxon>
        <taxon>Metazoa</taxon>
        <taxon>Ecdysozoa</taxon>
        <taxon>Arthropoda</taxon>
        <taxon>Hexapoda</taxon>
        <taxon>Insecta</taxon>
        <taxon>Pterygota</taxon>
        <taxon>Neoptera</taxon>
        <taxon>Endopterygota</taxon>
        <taxon>Diptera</taxon>
        <taxon>Nematocera</taxon>
        <taxon>Culicoidea</taxon>
        <taxon>Culicidae</taxon>
        <taxon>Anophelinae</taxon>
        <taxon>Anopheles</taxon>
    </lineage>
</organism>
<feature type="compositionally biased region" description="Basic and acidic residues" evidence="1">
    <location>
        <begin position="73"/>
        <end position="82"/>
    </location>
</feature>
<proteinExistence type="predicted"/>
<feature type="region of interest" description="Disordered" evidence="1">
    <location>
        <begin position="61"/>
        <end position="82"/>
    </location>
</feature>
<sequence length="82" mass="8979">ISFATARASSGITRSDFRAARTNGLRSPKSFLHPTRMTGVSGQNLRISGYHMARQFRSETGFAIEKQSSTTSELEKGKGTVR</sequence>
<keyword evidence="3" id="KW-1185">Reference proteome</keyword>
<reference evidence="2" key="1">
    <citation type="submission" date="2024-04" db="UniProtKB">
        <authorList>
            <consortium name="EnsemblMetazoa"/>
        </authorList>
    </citation>
    <scope>IDENTIFICATION</scope>
    <source>
        <strain evidence="2">EBRO</strain>
    </source>
</reference>
<name>A0AAG5DBW7_ANOAO</name>
<dbReference type="EnsemblMetazoa" id="ENSAATROPT009654">
    <property type="protein sequence ID" value="ENSAATROPP008741"/>
    <property type="gene ID" value="ENSAATROPG007863"/>
</dbReference>
<accession>A0AAG5DBW7</accession>
<protein>
    <submittedName>
        <fullName evidence="2">Uncharacterized protein</fullName>
    </submittedName>
</protein>
<dbReference type="AlphaFoldDB" id="A0AAG5DBW7"/>
<evidence type="ECO:0000313" key="3">
    <source>
        <dbReference type="Proteomes" id="UP000075880"/>
    </source>
</evidence>